<evidence type="ECO:0000256" key="1">
    <source>
        <dbReference type="ARBA" id="ARBA00023125"/>
    </source>
</evidence>
<gene>
    <name evidence="3" type="ORF">EGT74_16725</name>
</gene>
<reference evidence="3 4" key="1">
    <citation type="submission" date="2018-11" db="EMBL/GenBank/DDBJ databases">
        <title>Chitinophaga lutea sp.nov., isolate from arsenic contaminated soil.</title>
        <authorList>
            <person name="Zong Y."/>
        </authorList>
    </citation>
    <scope>NUCLEOTIDE SEQUENCE [LARGE SCALE GENOMIC DNA]</scope>
    <source>
        <strain evidence="3 4">ZY74</strain>
    </source>
</reference>
<evidence type="ECO:0000313" key="4">
    <source>
        <dbReference type="Proteomes" id="UP000278351"/>
    </source>
</evidence>
<dbReference type="GO" id="GO:0003700">
    <property type="term" value="F:DNA-binding transcription factor activity"/>
    <property type="evidence" value="ECO:0007669"/>
    <property type="project" value="TreeGrafter"/>
</dbReference>
<proteinExistence type="predicted"/>
<evidence type="ECO:0000259" key="2">
    <source>
        <dbReference type="PROSITE" id="PS50943"/>
    </source>
</evidence>
<dbReference type="InterPro" id="IPR010982">
    <property type="entry name" value="Lambda_DNA-bd_dom_sf"/>
</dbReference>
<dbReference type="GO" id="GO:0003677">
    <property type="term" value="F:DNA binding"/>
    <property type="evidence" value="ECO:0007669"/>
    <property type="project" value="UniProtKB-KW"/>
</dbReference>
<protein>
    <submittedName>
        <fullName evidence="3">XRE family transcriptional regulator</fullName>
    </submittedName>
</protein>
<dbReference type="GO" id="GO:0005829">
    <property type="term" value="C:cytosol"/>
    <property type="evidence" value="ECO:0007669"/>
    <property type="project" value="TreeGrafter"/>
</dbReference>
<dbReference type="Proteomes" id="UP000278351">
    <property type="component" value="Unassembled WGS sequence"/>
</dbReference>
<name>A0A3N4PUH1_9BACT</name>
<feature type="domain" description="HTH cro/C1-type" evidence="2">
    <location>
        <begin position="16"/>
        <end position="70"/>
    </location>
</feature>
<dbReference type="CDD" id="cd00093">
    <property type="entry name" value="HTH_XRE"/>
    <property type="match status" value="1"/>
</dbReference>
<comment type="caution">
    <text evidence="3">The sequence shown here is derived from an EMBL/GenBank/DDBJ whole genome shotgun (WGS) entry which is preliminary data.</text>
</comment>
<dbReference type="InterPro" id="IPR050807">
    <property type="entry name" value="TransReg_Diox_bact_type"/>
</dbReference>
<dbReference type="PROSITE" id="PS50943">
    <property type="entry name" value="HTH_CROC1"/>
    <property type="match status" value="1"/>
</dbReference>
<organism evidence="3 4">
    <name type="scientific">Chitinophaga lutea</name>
    <dbReference type="NCBI Taxonomy" id="2488634"/>
    <lineage>
        <taxon>Bacteria</taxon>
        <taxon>Pseudomonadati</taxon>
        <taxon>Bacteroidota</taxon>
        <taxon>Chitinophagia</taxon>
        <taxon>Chitinophagales</taxon>
        <taxon>Chitinophagaceae</taxon>
        <taxon>Chitinophaga</taxon>
    </lineage>
</organism>
<dbReference type="SMART" id="SM00530">
    <property type="entry name" value="HTH_XRE"/>
    <property type="match status" value="1"/>
</dbReference>
<dbReference type="InterPro" id="IPR001387">
    <property type="entry name" value="Cro/C1-type_HTH"/>
</dbReference>
<dbReference type="PANTHER" id="PTHR46797">
    <property type="entry name" value="HTH-TYPE TRANSCRIPTIONAL REGULATOR"/>
    <property type="match status" value="1"/>
</dbReference>
<dbReference type="AlphaFoldDB" id="A0A3N4PUH1"/>
<evidence type="ECO:0000313" key="3">
    <source>
        <dbReference type="EMBL" id="RPE08681.1"/>
    </source>
</evidence>
<sequence>MSLDNEEFLKRFGANLKRIRKLKGLTLVELEELTGIHNAVLSKIELGKKNILITTLVRLGEGLGVEVGDLVY</sequence>
<dbReference type="Pfam" id="PF01381">
    <property type="entry name" value="HTH_3"/>
    <property type="match status" value="1"/>
</dbReference>
<keyword evidence="1" id="KW-0238">DNA-binding</keyword>
<dbReference type="Gene3D" id="1.10.260.40">
    <property type="entry name" value="lambda repressor-like DNA-binding domains"/>
    <property type="match status" value="1"/>
</dbReference>
<keyword evidence="4" id="KW-1185">Reference proteome</keyword>
<dbReference type="EMBL" id="RPDH01000002">
    <property type="protein sequence ID" value="RPE08681.1"/>
    <property type="molecule type" value="Genomic_DNA"/>
</dbReference>
<accession>A0A3N4PUH1</accession>
<dbReference type="SUPFAM" id="SSF47413">
    <property type="entry name" value="lambda repressor-like DNA-binding domains"/>
    <property type="match status" value="1"/>
</dbReference>
<dbReference type="RefSeq" id="WP_123847678.1">
    <property type="nucleotide sequence ID" value="NZ_RPDH01000002.1"/>
</dbReference>
<dbReference type="PANTHER" id="PTHR46797:SF1">
    <property type="entry name" value="METHYLPHOSPHONATE SYNTHASE"/>
    <property type="match status" value="1"/>
</dbReference>